<gene>
    <name evidence="1" type="ORF">ENJ63_00870</name>
</gene>
<dbReference type="PANTHER" id="PTHR37822">
    <property type="entry name" value="SPORE PHOTOPRODUCT LYASE-RELATED"/>
    <property type="match status" value="1"/>
</dbReference>
<dbReference type="InterPro" id="IPR049539">
    <property type="entry name" value="SPL"/>
</dbReference>
<dbReference type="PANTHER" id="PTHR37822:SF2">
    <property type="entry name" value="SPORE PHOTOPRODUCT LYASE"/>
    <property type="match status" value="1"/>
</dbReference>
<organism evidence="1">
    <name type="scientific">Dissulfuribacter thermophilus</name>
    <dbReference type="NCBI Taxonomy" id="1156395"/>
    <lineage>
        <taxon>Bacteria</taxon>
        <taxon>Pseudomonadati</taxon>
        <taxon>Thermodesulfobacteriota</taxon>
        <taxon>Dissulfuribacteria</taxon>
        <taxon>Dissulfuribacterales</taxon>
        <taxon>Dissulfuribacteraceae</taxon>
        <taxon>Dissulfuribacter</taxon>
    </lineage>
</organism>
<evidence type="ECO:0008006" key="2">
    <source>
        <dbReference type="Google" id="ProtNLM"/>
    </source>
</evidence>
<name>A0A7V2SUZ0_9BACT</name>
<protein>
    <recommendedName>
        <fullName evidence="2">Nucleoside phosphorylase domain-containing protein</fullName>
    </recommendedName>
</protein>
<dbReference type="GO" id="GO:0009116">
    <property type="term" value="P:nucleoside metabolic process"/>
    <property type="evidence" value="ECO:0007669"/>
    <property type="project" value="InterPro"/>
</dbReference>
<dbReference type="GO" id="GO:0042601">
    <property type="term" value="C:endospore-forming forespore"/>
    <property type="evidence" value="ECO:0007669"/>
    <property type="project" value="TreeGrafter"/>
</dbReference>
<sequence length="293" mass="32912">MICIICALYPEARPIVKSLGLKEQKGWGKSRVFEGEELLLAISGPGALNSSILTTKICERFSNEIELFLNVGICGLIPGNKKGISLGEQVLVTTLIHEHEKEVYHPEVLFEHRLKEVSLLTLSAPLSSDGIKRSELMGRQPIDIVDMEAYGFFRAAQGYLPPSRLHIIKVPSDELEPLKVDSAMVSTLIDEVLEDILVFIEHIKGVLSKGSENALHGNLLNGEFEALLNCGLLTDTMHHQLLEAIAYGRNNKMAHSSLRRHLKEFWRVKERRKAKTILRELRRGLQEVPLELK</sequence>
<dbReference type="GO" id="GO:0003913">
    <property type="term" value="F:DNA photolyase activity"/>
    <property type="evidence" value="ECO:0007669"/>
    <property type="project" value="TreeGrafter"/>
</dbReference>
<dbReference type="Gene3D" id="3.40.50.1580">
    <property type="entry name" value="Nucleoside phosphorylase domain"/>
    <property type="match status" value="1"/>
</dbReference>
<comment type="caution">
    <text evidence="1">The sequence shown here is derived from an EMBL/GenBank/DDBJ whole genome shotgun (WGS) entry which is preliminary data.</text>
</comment>
<reference evidence="1" key="1">
    <citation type="journal article" date="2020" name="mSystems">
        <title>Genome- and Community-Level Interaction Insights into Carbon Utilization and Element Cycling Functions of Hydrothermarchaeota in Hydrothermal Sediment.</title>
        <authorList>
            <person name="Zhou Z."/>
            <person name="Liu Y."/>
            <person name="Xu W."/>
            <person name="Pan J."/>
            <person name="Luo Z.H."/>
            <person name="Li M."/>
        </authorList>
    </citation>
    <scope>NUCLEOTIDE SEQUENCE [LARGE SCALE GENOMIC DNA]</scope>
    <source>
        <strain evidence="1">HyVt-503</strain>
    </source>
</reference>
<accession>A0A7V2SUZ0</accession>
<dbReference type="SUPFAM" id="SSF53167">
    <property type="entry name" value="Purine and uridine phosphorylases"/>
    <property type="match status" value="1"/>
</dbReference>
<evidence type="ECO:0000313" key="1">
    <source>
        <dbReference type="EMBL" id="HFC46417.1"/>
    </source>
</evidence>
<dbReference type="InterPro" id="IPR035994">
    <property type="entry name" value="Nucleoside_phosphorylase_sf"/>
</dbReference>
<proteinExistence type="predicted"/>
<dbReference type="GO" id="GO:0051539">
    <property type="term" value="F:4 iron, 4 sulfur cluster binding"/>
    <property type="evidence" value="ECO:0007669"/>
    <property type="project" value="TreeGrafter"/>
</dbReference>
<dbReference type="AlphaFoldDB" id="A0A7V2SUZ0"/>
<dbReference type="GO" id="GO:1904047">
    <property type="term" value="F:S-adenosyl-L-methionine binding"/>
    <property type="evidence" value="ECO:0007669"/>
    <property type="project" value="TreeGrafter"/>
</dbReference>
<dbReference type="Proteomes" id="UP000885797">
    <property type="component" value="Unassembled WGS sequence"/>
</dbReference>
<dbReference type="EMBL" id="DRND01000077">
    <property type="protein sequence ID" value="HFC46417.1"/>
    <property type="molecule type" value="Genomic_DNA"/>
</dbReference>